<keyword evidence="2" id="KW-1035">Host cytoplasm</keyword>
<dbReference type="EMBL" id="BK015575">
    <property type="protein sequence ID" value="DAE14055.1"/>
    <property type="molecule type" value="Genomic_DNA"/>
</dbReference>
<reference evidence="3" key="1">
    <citation type="journal article" date="2021" name="Proc. Natl. Acad. Sci. U.S.A.">
        <title>A Catalog of Tens of Thousands of Viruses from Human Metagenomes Reveals Hidden Associations with Chronic Diseases.</title>
        <authorList>
            <person name="Tisza M.J."/>
            <person name="Buck C.B."/>
        </authorList>
    </citation>
    <scope>NUCLEOTIDE SEQUENCE</scope>
    <source>
        <strain evidence="3">Ctlwr10</strain>
    </source>
</reference>
<evidence type="ECO:0000256" key="1">
    <source>
        <dbReference type="ARBA" id="ARBA00022561"/>
    </source>
</evidence>
<evidence type="ECO:0000313" key="3">
    <source>
        <dbReference type="EMBL" id="DAE14055.1"/>
    </source>
</evidence>
<accession>A0A8S5Q3Y7</accession>
<name>A0A8S5Q3Y7_9CAUD</name>
<keyword evidence="1" id="KW-0946">Virion</keyword>
<dbReference type="Gene3D" id="3.30.1930.10">
    <property type="entry name" value="capsid protein of prophage domain"/>
    <property type="match status" value="1"/>
</dbReference>
<dbReference type="Gene3D" id="3.15.30.10">
    <property type="entry name" value="putative capsid protein of prophage domain like"/>
    <property type="match status" value="1"/>
</dbReference>
<sequence>MSAELNFFDTYVLMAITEEIVPRQTFFKDRYFPTGDGDIFASDKVLTEYRKGDRKMAAFVSARAGDIPMERRGYEIHEYQPAFIAPSRLLTLDDLRKRGFGEAIYANSTPAQRAARLQRDDLTDMNLRIVRREEWMAVQTMINNACTMQSYIDDKTEGETLHVQFYDTASDHTYTVNTKWSAQGETGASFFGDVKNMCRKLSKRGLHAADLVIGSDVADAILALDDVKKLLDRNSGIIIGTIDQQLSVYDGVVYMGTLNFGGFRLNVICVDETYVDDSNAEQKYFPATSAMVTAPGCGHMMYGQITQIDYGATDFATYAAKRVPKFILDQPGDKRKLRLATRPLAAPHNYCPYIYAANVVG</sequence>
<organism evidence="3">
    <name type="scientific">Caudovirales sp. ctlwr10</name>
    <dbReference type="NCBI Taxonomy" id="2825771"/>
    <lineage>
        <taxon>Viruses</taxon>
        <taxon>Duplodnaviria</taxon>
        <taxon>Heunggongvirae</taxon>
        <taxon>Uroviricota</taxon>
        <taxon>Caudoviricetes</taxon>
    </lineage>
</organism>
<dbReference type="InterPro" id="IPR005564">
    <property type="entry name" value="Major_capsid_GpE"/>
</dbReference>
<dbReference type="GO" id="GO:0019028">
    <property type="term" value="C:viral capsid"/>
    <property type="evidence" value="ECO:0007669"/>
    <property type="project" value="UniProtKB-KW"/>
</dbReference>
<dbReference type="Pfam" id="PF03864">
    <property type="entry name" value="Phage_cap_E"/>
    <property type="match status" value="1"/>
</dbReference>
<protein>
    <submittedName>
        <fullName evidence="3">Major capsid protein</fullName>
    </submittedName>
</protein>
<evidence type="ECO:0000256" key="2">
    <source>
        <dbReference type="ARBA" id="ARBA00023200"/>
    </source>
</evidence>
<keyword evidence="1" id="KW-0167">Capsid protein</keyword>
<proteinExistence type="predicted"/>